<dbReference type="PANTHER" id="PTHR22406:SF2">
    <property type="entry name" value="SLAIN MOTIF-CONTAINING PROTEIN 1"/>
    <property type="match status" value="1"/>
</dbReference>
<dbReference type="GO" id="GO:0007020">
    <property type="term" value="P:microtubule nucleation"/>
    <property type="evidence" value="ECO:0007669"/>
    <property type="project" value="TreeGrafter"/>
</dbReference>
<keyword evidence="2 3" id="KW-0175">Coiled coil</keyword>
<accession>A0A3B4ANN9</accession>
<dbReference type="AlphaFoldDB" id="A0A3B4ANN9"/>
<dbReference type="GO" id="GO:0035371">
    <property type="term" value="C:microtubule plus-end"/>
    <property type="evidence" value="ECO:0007669"/>
    <property type="project" value="TreeGrafter"/>
</dbReference>
<feature type="coiled-coil region" evidence="3">
    <location>
        <begin position="20"/>
        <end position="54"/>
    </location>
</feature>
<evidence type="ECO:0000256" key="3">
    <source>
        <dbReference type="SAM" id="Coils"/>
    </source>
</evidence>
<keyword evidence="6" id="KW-1185">Reference proteome</keyword>
<evidence type="ECO:0000256" key="2">
    <source>
        <dbReference type="ARBA" id="ARBA00023054"/>
    </source>
</evidence>
<feature type="compositionally biased region" description="Acidic residues" evidence="4">
    <location>
        <begin position="276"/>
        <end position="287"/>
    </location>
</feature>
<dbReference type="Proteomes" id="UP000261520">
    <property type="component" value="Unplaced"/>
</dbReference>
<proteinExistence type="inferred from homology"/>
<feature type="compositionally biased region" description="Low complexity" evidence="4">
    <location>
        <begin position="253"/>
        <end position="264"/>
    </location>
</feature>
<dbReference type="GO" id="GO:0031116">
    <property type="term" value="P:positive regulation of microtubule polymerization"/>
    <property type="evidence" value="ECO:0007669"/>
    <property type="project" value="TreeGrafter"/>
</dbReference>
<dbReference type="InterPro" id="IPR026179">
    <property type="entry name" value="Slain"/>
</dbReference>
<sequence>MEAEVARPLIMADVNGNNKMTNAELEVLKLQELVRKLERQNEQLRTRANAVNHCTLGPPQLQTSDCTSALCLRGGTVCPGETLFQNVDISSPSKTPLCTATPRGSSDEPIAYFQPSSTSPPGAAEDDNEPTTVLDEVEVLDLGCALPIEEQDRWLYASPKERLNGDSALSPLQWCRQVLDHPGPEVQLARMMLCHRLDQGLSHMHPQSSLDSEVGVSELEDDSISMSYKLQDMTDVEVMARLQEESLRQDYASTSSTTSRRSSTFSIHSLRRSEMDLEEEDEEDEGYDQLPPPQPRLFRTGSMQRAGLPHSHTFSSIRDCRRSSSQFSLNGLSQFSGPSSLTTESPTVIPCLQSFDSCSGLARLQSSIPPPGQLSQRVQSVGNFPSMPRHPLKATAYVSPTIHSSSLVPLSLKTSANHPPRSSLPRPASFVGTSLRTSKISQPTRSLLTPPKSIAALSALRDGSWKDGCY</sequence>
<protein>
    <submittedName>
        <fullName evidence="5">Uncharacterized protein</fullName>
    </submittedName>
</protein>
<dbReference type="PROSITE" id="PS00018">
    <property type="entry name" value="EF_HAND_1"/>
    <property type="match status" value="1"/>
</dbReference>
<feature type="region of interest" description="Disordered" evidence="4">
    <location>
        <begin position="94"/>
        <end position="129"/>
    </location>
</feature>
<reference evidence="5" key="2">
    <citation type="submission" date="2025-09" db="UniProtKB">
        <authorList>
            <consortium name="Ensembl"/>
        </authorList>
    </citation>
    <scope>IDENTIFICATION</scope>
</reference>
<dbReference type="Pfam" id="PF15301">
    <property type="entry name" value="SLAIN"/>
    <property type="match status" value="3"/>
</dbReference>
<evidence type="ECO:0000256" key="4">
    <source>
        <dbReference type="SAM" id="MobiDB-lite"/>
    </source>
</evidence>
<dbReference type="InterPro" id="IPR018247">
    <property type="entry name" value="EF_Hand_1_Ca_BS"/>
</dbReference>
<name>A0A3B4ANN9_9GOBI</name>
<reference evidence="5" key="1">
    <citation type="submission" date="2025-08" db="UniProtKB">
        <authorList>
            <consortium name="Ensembl"/>
        </authorList>
    </citation>
    <scope>IDENTIFICATION</scope>
</reference>
<evidence type="ECO:0000256" key="1">
    <source>
        <dbReference type="ARBA" id="ARBA00006652"/>
    </source>
</evidence>
<comment type="similarity">
    <text evidence="1">Belongs to the SLAIN motif-containing family.</text>
</comment>
<dbReference type="GO" id="GO:0031122">
    <property type="term" value="P:cytoplasmic microtubule organization"/>
    <property type="evidence" value="ECO:0007669"/>
    <property type="project" value="TreeGrafter"/>
</dbReference>
<evidence type="ECO:0000313" key="6">
    <source>
        <dbReference type="Proteomes" id="UP000261520"/>
    </source>
</evidence>
<feature type="compositionally biased region" description="Polar residues" evidence="4">
    <location>
        <begin position="94"/>
        <end position="104"/>
    </location>
</feature>
<dbReference type="PANTHER" id="PTHR22406">
    <property type="entry name" value="NASCENT POLYPEPTIDE-ASSOCIATED COMPLEX SUBUNIT ALPHA, MUSCLE-SPECIFIC FORM"/>
    <property type="match status" value="1"/>
</dbReference>
<organism evidence="5 6">
    <name type="scientific">Periophthalmus magnuspinnatus</name>
    <dbReference type="NCBI Taxonomy" id="409849"/>
    <lineage>
        <taxon>Eukaryota</taxon>
        <taxon>Metazoa</taxon>
        <taxon>Chordata</taxon>
        <taxon>Craniata</taxon>
        <taxon>Vertebrata</taxon>
        <taxon>Euteleostomi</taxon>
        <taxon>Actinopterygii</taxon>
        <taxon>Neopterygii</taxon>
        <taxon>Teleostei</taxon>
        <taxon>Neoteleostei</taxon>
        <taxon>Acanthomorphata</taxon>
        <taxon>Gobiaria</taxon>
        <taxon>Gobiiformes</taxon>
        <taxon>Gobioidei</taxon>
        <taxon>Gobiidae</taxon>
        <taxon>Oxudercinae</taxon>
        <taxon>Periophthalmus</taxon>
    </lineage>
</organism>
<evidence type="ECO:0000313" key="5">
    <source>
        <dbReference type="Ensembl" id="ENSPMGP00000018733.1"/>
    </source>
</evidence>
<feature type="region of interest" description="Disordered" evidence="4">
    <location>
        <begin position="249"/>
        <end position="294"/>
    </location>
</feature>
<dbReference type="Ensembl" id="ENSPMGT00000019979.1">
    <property type="protein sequence ID" value="ENSPMGP00000018733.1"/>
    <property type="gene ID" value="ENSPMGG00000015271.1"/>
</dbReference>